<gene>
    <name evidence="13" type="ORF">DVK44_05325</name>
</gene>
<keyword evidence="8" id="KW-0627">Porphyrin biosynthesis</keyword>
<evidence type="ECO:0000256" key="6">
    <source>
        <dbReference type="ARBA" id="ARBA00023133"/>
    </source>
</evidence>
<evidence type="ECO:0000256" key="3">
    <source>
        <dbReference type="ARBA" id="ARBA00011823"/>
    </source>
</evidence>
<evidence type="ECO:0000256" key="11">
    <source>
        <dbReference type="ARBA" id="ARBA00047651"/>
    </source>
</evidence>
<dbReference type="InterPro" id="IPR001731">
    <property type="entry name" value="ALAD"/>
</dbReference>
<evidence type="ECO:0000256" key="2">
    <source>
        <dbReference type="ARBA" id="ARBA00008055"/>
    </source>
</evidence>
<dbReference type="SUPFAM" id="SSF51569">
    <property type="entry name" value="Aldolase"/>
    <property type="match status" value="1"/>
</dbReference>
<keyword evidence="7" id="KW-0456">Lyase</keyword>
<evidence type="ECO:0000256" key="12">
    <source>
        <dbReference type="RuleBase" id="RU004161"/>
    </source>
</evidence>
<evidence type="ECO:0000313" key="14">
    <source>
        <dbReference type="Proteomes" id="UP000253868"/>
    </source>
</evidence>
<dbReference type="RefSeq" id="WP_114658568.1">
    <property type="nucleotide sequence ID" value="NZ_CP031194.1"/>
</dbReference>
<keyword evidence="14" id="KW-1185">Reference proteome</keyword>
<keyword evidence="6" id="KW-0350">Heme biosynthesis</keyword>
<dbReference type="GO" id="GO:0004655">
    <property type="term" value="F:porphobilinogen synthase activity"/>
    <property type="evidence" value="ECO:0007669"/>
    <property type="project" value="UniProtKB-EC"/>
</dbReference>
<evidence type="ECO:0000313" key="13">
    <source>
        <dbReference type="EMBL" id="AXG77198.1"/>
    </source>
</evidence>
<dbReference type="Proteomes" id="UP000253868">
    <property type="component" value="Chromosome"/>
</dbReference>
<dbReference type="SMART" id="SM01004">
    <property type="entry name" value="ALAD"/>
    <property type="match status" value="1"/>
</dbReference>
<comment type="pathway">
    <text evidence="1">Porphyrin-containing compound metabolism; protoporphyrin-IX biosynthesis; coproporphyrinogen-III from 5-aminolevulinate: step 1/4.</text>
</comment>
<protein>
    <recommendedName>
        <fullName evidence="5">Delta-aminolevulinic acid dehydratase</fullName>
        <ecNumber evidence="4">4.2.1.24</ecNumber>
    </recommendedName>
    <alternativeName>
        <fullName evidence="10">Porphobilinogen synthase</fullName>
    </alternativeName>
</protein>
<dbReference type="EMBL" id="CP031194">
    <property type="protein sequence ID" value="AXG77198.1"/>
    <property type="molecule type" value="Genomic_DNA"/>
</dbReference>
<evidence type="ECO:0000256" key="1">
    <source>
        <dbReference type="ARBA" id="ARBA00004694"/>
    </source>
</evidence>
<organism evidence="13 14">
    <name type="scientific">Streptomyces paludis</name>
    <dbReference type="NCBI Taxonomy" id="2282738"/>
    <lineage>
        <taxon>Bacteria</taxon>
        <taxon>Bacillati</taxon>
        <taxon>Actinomycetota</taxon>
        <taxon>Actinomycetes</taxon>
        <taxon>Kitasatosporales</taxon>
        <taxon>Streptomycetaceae</taxon>
        <taxon>Streptomyces</taxon>
    </lineage>
</organism>
<dbReference type="EC" id="4.2.1.24" evidence="4"/>
<dbReference type="Pfam" id="PF00490">
    <property type="entry name" value="ALAD"/>
    <property type="match status" value="1"/>
</dbReference>
<dbReference type="PANTHER" id="PTHR11458:SF0">
    <property type="entry name" value="DELTA-AMINOLEVULINIC ACID DEHYDRATASE"/>
    <property type="match status" value="1"/>
</dbReference>
<proteinExistence type="inferred from homology"/>
<evidence type="ECO:0000256" key="4">
    <source>
        <dbReference type="ARBA" id="ARBA00012053"/>
    </source>
</evidence>
<evidence type="ECO:0000256" key="8">
    <source>
        <dbReference type="ARBA" id="ARBA00023244"/>
    </source>
</evidence>
<comment type="subunit">
    <text evidence="3">Homooctamer.</text>
</comment>
<dbReference type="KEGG" id="spad:DVK44_05325"/>
<dbReference type="InterPro" id="IPR013785">
    <property type="entry name" value="Aldolase_TIM"/>
</dbReference>
<name>A0A345HKH4_9ACTN</name>
<evidence type="ECO:0000256" key="7">
    <source>
        <dbReference type="ARBA" id="ARBA00023239"/>
    </source>
</evidence>
<dbReference type="PANTHER" id="PTHR11458">
    <property type="entry name" value="DELTA-AMINOLEVULINIC ACID DEHYDRATASE"/>
    <property type="match status" value="1"/>
</dbReference>
<dbReference type="GO" id="GO:0008270">
    <property type="term" value="F:zinc ion binding"/>
    <property type="evidence" value="ECO:0007669"/>
    <property type="project" value="TreeGrafter"/>
</dbReference>
<dbReference type="GO" id="GO:0005829">
    <property type="term" value="C:cytosol"/>
    <property type="evidence" value="ECO:0007669"/>
    <property type="project" value="TreeGrafter"/>
</dbReference>
<sequence length="231" mass="24791">MPRGSRAAPRGTYTAKKAAPSVLVMTETCVCSHNDSGECWLGDKRGMNTDKTTEILGVQAVTQAEAGADIVGPASMIPGSVHAVRAALDAAGHKRVAIMPHLIFASSLYEGYRATMRATPQSGARAFQIDPKQPEFAVHVAREMVDEGADMILTEPALHTVDTLVHLKNKVPVPLVPFSVSGEYLRLTNRREDGERDVKGLVEAYTVLKRAGAARVVTYGALEIARALRTS</sequence>
<dbReference type="GO" id="GO:0006782">
    <property type="term" value="P:protoporphyrinogen IX biosynthetic process"/>
    <property type="evidence" value="ECO:0007669"/>
    <property type="project" value="UniProtKB-UniPathway"/>
</dbReference>
<dbReference type="Gene3D" id="3.20.20.70">
    <property type="entry name" value="Aldolase class I"/>
    <property type="match status" value="1"/>
</dbReference>
<accession>A0A345HKH4</accession>
<dbReference type="OrthoDB" id="3467584at2"/>
<evidence type="ECO:0000256" key="10">
    <source>
        <dbReference type="ARBA" id="ARBA00032837"/>
    </source>
</evidence>
<evidence type="ECO:0000256" key="5">
    <source>
        <dbReference type="ARBA" id="ARBA00020771"/>
    </source>
</evidence>
<comment type="catalytic activity">
    <reaction evidence="11">
        <text>2 5-aminolevulinate = porphobilinogen + 2 H2O + H(+)</text>
        <dbReference type="Rhea" id="RHEA:24064"/>
        <dbReference type="ChEBI" id="CHEBI:15377"/>
        <dbReference type="ChEBI" id="CHEBI:15378"/>
        <dbReference type="ChEBI" id="CHEBI:58126"/>
        <dbReference type="ChEBI" id="CHEBI:356416"/>
        <dbReference type="EC" id="4.2.1.24"/>
    </reaction>
</comment>
<dbReference type="PRINTS" id="PR00144">
    <property type="entry name" value="DALDHYDRTASE"/>
</dbReference>
<comment type="function">
    <text evidence="9">Catalyzes an early step in the biosynthesis of tetrapyrroles. Binds two molecules of 5-aminolevulinate per subunit, each at a distinct site, and catalyzes their condensation to form porphobilinogen.</text>
</comment>
<dbReference type="UniPathway" id="UPA00251">
    <property type="reaction ID" value="UER00318"/>
</dbReference>
<reference evidence="14" key="1">
    <citation type="submission" date="2018-07" db="EMBL/GenBank/DDBJ databases">
        <authorList>
            <person name="Zhao J."/>
        </authorList>
    </citation>
    <scope>NUCLEOTIDE SEQUENCE [LARGE SCALE GENOMIC DNA]</scope>
    <source>
        <strain evidence="14">GSSD-12</strain>
    </source>
</reference>
<evidence type="ECO:0000256" key="9">
    <source>
        <dbReference type="ARBA" id="ARBA00025628"/>
    </source>
</evidence>
<comment type="similarity">
    <text evidence="2 12">Belongs to the ALAD family.</text>
</comment>
<dbReference type="AlphaFoldDB" id="A0A345HKH4"/>